<evidence type="ECO:0000256" key="9">
    <source>
        <dbReference type="ARBA" id="ARBA00023136"/>
    </source>
</evidence>
<dbReference type="PANTHER" id="PTHR23289">
    <property type="entry name" value="CYTOCHROME C OXIDASE ASSEMBLY PROTEIN COX15"/>
    <property type="match status" value="1"/>
</dbReference>
<dbReference type="InterPro" id="IPR003780">
    <property type="entry name" value="COX15/CtaA_fam"/>
</dbReference>
<dbReference type="GO" id="GO:0016653">
    <property type="term" value="F:oxidoreductase activity, acting on NAD(P)H, heme protein as acceptor"/>
    <property type="evidence" value="ECO:0007669"/>
    <property type="project" value="TreeGrafter"/>
</dbReference>
<keyword evidence="4" id="KW-0479">Metal-binding</keyword>
<sequence>MFFTRSLRTLVVKSLPQSPKSHIFFPSRSLFISPKLPAVSMPVDKSVYRPALTVGRWLLSLSGMTFGAIMLGGVTRLTESGLSMVEWHPFKELPPYTEEHWQLEFEKYKKFPEHQQKVCFHIFISALVM</sequence>
<dbReference type="InterPro" id="IPR023754">
    <property type="entry name" value="HemeA_Synthase_type2"/>
</dbReference>
<evidence type="ECO:0000256" key="11">
    <source>
        <dbReference type="ARBA" id="ARBA00048044"/>
    </source>
</evidence>
<keyword evidence="9" id="KW-0472">Membrane</keyword>
<protein>
    <submittedName>
        <fullName evidence="13">Uncharacterized protein</fullName>
    </submittedName>
</protein>
<dbReference type="GO" id="GO:0006784">
    <property type="term" value="P:heme A biosynthetic process"/>
    <property type="evidence" value="ECO:0007669"/>
    <property type="project" value="InterPro"/>
</dbReference>
<evidence type="ECO:0000256" key="7">
    <source>
        <dbReference type="ARBA" id="ARBA00023004"/>
    </source>
</evidence>
<dbReference type="Pfam" id="PF02628">
    <property type="entry name" value="COX15-CtaA"/>
    <property type="match status" value="1"/>
</dbReference>
<dbReference type="GO" id="GO:0046872">
    <property type="term" value="F:metal ion binding"/>
    <property type="evidence" value="ECO:0007669"/>
    <property type="project" value="UniProtKB-KW"/>
</dbReference>
<evidence type="ECO:0000256" key="2">
    <source>
        <dbReference type="ARBA" id="ARBA00004141"/>
    </source>
</evidence>
<evidence type="ECO:0000256" key="8">
    <source>
        <dbReference type="ARBA" id="ARBA00023133"/>
    </source>
</evidence>
<dbReference type="GO" id="GO:0120547">
    <property type="term" value="F:heme A synthase activity"/>
    <property type="evidence" value="ECO:0007669"/>
    <property type="project" value="UniProtKB-EC"/>
</dbReference>
<keyword evidence="3" id="KW-0812">Transmembrane</keyword>
<dbReference type="Proteomes" id="UP000050795">
    <property type="component" value="Unassembled WGS sequence"/>
</dbReference>
<accession>A0AA85JL95</accession>
<proteinExistence type="predicted"/>
<evidence type="ECO:0000256" key="1">
    <source>
        <dbReference type="ARBA" id="ARBA00001970"/>
    </source>
</evidence>
<dbReference type="WBParaSite" id="TREG1_27010.1">
    <property type="protein sequence ID" value="TREG1_27010.1"/>
    <property type="gene ID" value="TREG1_27010"/>
</dbReference>
<reference evidence="12" key="1">
    <citation type="submission" date="2022-06" db="EMBL/GenBank/DDBJ databases">
        <authorList>
            <person name="Berger JAMES D."/>
            <person name="Berger JAMES D."/>
        </authorList>
    </citation>
    <scope>NUCLEOTIDE SEQUENCE [LARGE SCALE GENOMIC DNA]</scope>
</reference>
<keyword evidence="7" id="KW-0408">Iron</keyword>
<evidence type="ECO:0000313" key="13">
    <source>
        <dbReference type="WBParaSite" id="TREG1_27010.1"/>
    </source>
</evidence>
<evidence type="ECO:0000256" key="4">
    <source>
        <dbReference type="ARBA" id="ARBA00022723"/>
    </source>
</evidence>
<dbReference type="PANTHER" id="PTHR23289:SF2">
    <property type="entry name" value="CYTOCHROME C OXIDASE ASSEMBLY PROTEIN COX15 HOMOLOG"/>
    <property type="match status" value="1"/>
</dbReference>
<evidence type="ECO:0000256" key="5">
    <source>
        <dbReference type="ARBA" id="ARBA00022989"/>
    </source>
</evidence>
<evidence type="ECO:0000313" key="12">
    <source>
        <dbReference type="Proteomes" id="UP000050795"/>
    </source>
</evidence>
<dbReference type="GO" id="GO:0005743">
    <property type="term" value="C:mitochondrial inner membrane"/>
    <property type="evidence" value="ECO:0007669"/>
    <property type="project" value="TreeGrafter"/>
</dbReference>
<keyword evidence="12" id="KW-1185">Reference proteome</keyword>
<comment type="cofactor">
    <cofactor evidence="1">
        <name>heme b</name>
        <dbReference type="ChEBI" id="CHEBI:60344"/>
    </cofactor>
</comment>
<evidence type="ECO:0000256" key="3">
    <source>
        <dbReference type="ARBA" id="ARBA00022692"/>
    </source>
</evidence>
<organism evidence="12 13">
    <name type="scientific">Trichobilharzia regenti</name>
    <name type="common">Nasal bird schistosome</name>
    <dbReference type="NCBI Taxonomy" id="157069"/>
    <lineage>
        <taxon>Eukaryota</taxon>
        <taxon>Metazoa</taxon>
        <taxon>Spiralia</taxon>
        <taxon>Lophotrochozoa</taxon>
        <taxon>Platyhelminthes</taxon>
        <taxon>Trematoda</taxon>
        <taxon>Digenea</taxon>
        <taxon>Strigeidida</taxon>
        <taxon>Schistosomatoidea</taxon>
        <taxon>Schistosomatidae</taxon>
        <taxon>Trichobilharzia</taxon>
    </lineage>
</organism>
<comment type="subcellular location">
    <subcellularLocation>
        <location evidence="2">Membrane</location>
        <topology evidence="2">Multi-pass membrane protein</topology>
    </subcellularLocation>
</comment>
<comment type="pathway">
    <text evidence="10">Porphyrin-containing compound metabolism; heme A biosynthesis; heme A from heme O: step 1/1.</text>
</comment>
<reference evidence="13" key="2">
    <citation type="submission" date="2023-11" db="UniProtKB">
        <authorList>
            <consortium name="WormBaseParasite"/>
        </authorList>
    </citation>
    <scope>IDENTIFICATION</scope>
</reference>
<evidence type="ECO:0000256" key="6">
    <source>
        <dbReference type="ARBA" id="ARBA00023002"/>
    </source>
</evidence>
<keyword evidence="6" id="KW-0560">Oxidoreductase</keyword>
<keyword evidence="5" id="KW-1133">Transmembrane helix</keyword>
<keyword evidence="8" id="KW-0350">Heme biosynthesis</keyword>
<evidence type="ECO:0000256" key="10">
    <source>
        <dbReference type="ARBA" id="ARBA00044501"/>
    </source>
</evidence>
<name>A0AA85JL95_TRIRE</name>
<dbReference type="AlphaFoldDB" id="A0AA85JL95"/>
<comment type="catalytic activity">
    <reaction evidence="11">
        <text>Fe(II)-heme o + 2 A + H2O = Fe(II)-heme a + 2 AH2</text>
        <dbReference type="Rhea" id="RHEA:63388"/>
        <dbReference type="ChEBI" id="CHEBI:13193"/>
        <dbReference type="ChEBI" id="CHEBI:15377"/>
        <dbReference type="ChEBI" id="CHEBI:17499"/>
        <dbReference type="ChEBI" id="CHEBI:60530"/>
        <dbReference type="ChEBI" id="CHEBI:61715"/>
        <dbReference type="EC" id="1.17.99.9"/>
    </reaction>
    <physiologicalReaction direction="left-to-right" evidence="11">
        <dbReference type="Rhea" id="RHEA:63389"/>
    </physiologicalReaction>
</comment>